<dbReference type="SUPFAM" id="SSF53756">
    <property type="entry name" value="UDP-Glycosyltransferase/glycogen phosphorylase"/>
    <property type="match status" value="1"/>
</dbReference>
<evidence type="ECO:0000313" key="5">
    <source>
        <dbReference type="EMBL" id="WGK93588.1"/>
    </source>
</evidence>
<dbReference type="CDD" id="cd03794">
    <property type="entry name" value="GT4_WbuB-like"/>
    <property type="match status" value="1"/>
</dbReference>
<sequence>MINRKILIHSIVFSPDGVSTAYLYNDIALGFKKNGYEVVVLTTTPHYNIVKEDSAKQPLCPKLMGLFYESSFNEIRVIHVPLKKYKSTTLRILSFIYWHLFSFFIGLSINKIDFILSPSPPLSIGFVSILIAKIKKAKIVYNVQEIYPDLLINQGGLKSKLIINILKWLEKFVYNNSNAIITIDQLFYNQIKDRLKNLQKLNIIPNFVDTELYKPETKVTLPPVFTDDKSKLKLLYAGNIGFFQDWEPVFYAAKKLLNTNIEFWIIGEGVRKEYLMNRVNEEKLSNIKILPYQNRSLMPAINSFADIHFISISKEMEQEGFPSKVYTIMACAKPMIILTGENTPLFNFLSGKNCSILISDNRNDSFVESIISLASDKNKQFELGQNGYNEIQNFYTKEKVIEQYLDLFEKI</sequence>
<dbReference type="Pfam" id="PF00534">
    <property type="entry name" value="Glycos_transf_1"/>
    <property type="match status" value="1"/>
</dbReference>
<feature type="domain" description="Glycosyl transferase family 1" evidence="3">
    <location>
        <begin position="228"/>
        <end position="389"/>
    </location>
</feature>
<evidence type="ECO:0000259" key="4">
    <source>
        <dbReference type="Pfam" id="PF13439"/>
    </source>
</evidence>
<dbReference type="Gene3D" id="3.40.50.2000">
    <property type="entry name" value="Glycogen Phosphorylase B"/>
    <property type="match status" value="2"/>
</dbReference>
<reference evidence="5 6" key="2">
    <citation type="submission" date="2023-06" db="EMBL/GenBank/DDBJ databases">
        <title>Complete Genome Sequence of Flavobacterium keumense K3R-10.</title>
        <authorList>
            <person name="Jeong H."/>
            <person name="Jhang S.Y."/>
            <person name="Kim J.N."/>
        </authorList>
    </citation>
    <scope>NUCLEOTIDE SEQUENCE [LARGE SCALE GENOMIC DNA]</scope>
    <source>
        <strain evidence="5 6">K3R-10</strain>
    </source>
</reference>
<dbReference type="PANTHER" id="PTHR46401">
    <property type="entry name" value="GLYCOSYLTRANSFERASE WBBK-RELATED"/>
    <property type="match status" value="1"/>
</dbReference>
<accession>A0ABY8N385</accession>
<feature type="transmembrane region" description="Helical" evidence="2">
    <location>
        <begin position="92"/>
        <end position="109"/>
    </location>
</feature>
<protein>
    <submittedName>
        <fullName evidence="5">Glycosyltransferase family 4 protein</fullName>
    </submittedName>
</protein>
<gene>
    <name evidence="5" type="ORF">MG292_05670</name>
</gene>
<evidence type="ECO:0000256" key="1">
    <source>
        <dbReference type="ARBA" id="ARBA00022679"/>
    </source>
</evidence>
<dbReference type="InterPro" id="IPR028098">
    <property type="entry name" value="Glyco_trans_4-like_N"/>
</dbReference>
<feature type="domain" description="Glycosyltransferase subfamily 4-like N-terminal" evidence="4">
    <location>
        <begin position="26"/>
        <end position="211"/>
    </location>
</feature>
<dbReference type="PANTHER" id="PTHR46401:SF2">
    <property type="entry name" value="GLYCOSYLTRANSFERASE WBBK-RELATED"/>
    <property type="match status" value="1"/>
</dbReference>
<dbReference type="Pfam" id="PF13439">
    <property type="entry name" value="Glyco_transf_4"/>
    <property type="match status" value="1"/>
</dbReference>
<dbReference type="InterPro" id="IPR001296">
    <property type="entry name" value="Glyco_trans_1"/>
</dbReference>
<organism evidence="5 6">
    <name type="scientific">Flavobacterium keumense</name>
    <dbReference type="NCBI Taxonomy" id="1306518"/>
    <lineage>
        <taxon>Bacteria</taxon>
        <taxon>Pseudomonadati</taxon>
        <taxon>Bacteroidota</taxon>
        <taxon>Flavobacteriia</taxon>
        <taxon>Flavobacteriales</taxon>
        <taxon>Flavobacteriaceae</taxon>
        <taxon>Flavobacterium</taxon>
    </lineage>
</organism>
<keyword evidence="2" id="KW-0472">Membrane</keyword>
<proteinExistence type="predicted"/>
<reference evidence="5 6" key="1">
    <citation type="submission" date="2022-02" db="EMBL/GenBank/DDBJ databases">
        <authorList>
            <person name="Cha I.-T."/>
            <person name="Lee K.-E."/>
            <person name="Park S.-J."/>
        </authorList>
    </citation>
    <scope>NUCLEOTIDE SEQUENCE [LARGE SCALE GENOMIC DNA]</scope>
    <source>
        <strain evidence="5 6">K3R-10</strain>
    </source>
</reference>
<keyword evidence="2" id="KW-0812">Transmembrane</keyword>
<name>A0ABY8N385_9FLAO</name>
<keyword evidence="6" id="KW-1185">Reference proteome</keyword>
<evidence type="ECO:0000256" key="2">
    <source>
        <dbReference type="SAM" id="Phobius"/>
    </source>
</evidence>
<dbReference type="EMBL" id="CP092332">
    <property type="protein sequence ID" value="WGK93588.1"/>
    <property type="molecule type" value="Genomic_DNA"/>
</dbReference>
<keyword evidence="1" id="KW-0808">Transferase</keyword>
<keyword evidence="2" id="KW-1133">Transmembrane helix</keyword>
<dbReference type="Proteomes" id="UP001232117">
    <property type="component" value="Chromosome"/>
</dbReference>
<evidence type="ECO:0000313" key="6">
    <source>
        <dbReference type="Proteomes" id="UP001232117"/>
    </source>
</evidence>
<dbReference type="RefSeq" id="WP_264533685.1">
    <property type="nucleotide sequence ID" value="NZ_CP092332.1"/>
</dbReference>
<evidence type="ECO:0000259" key="3">
    <source>
        <dbReference type="Pfam" id="PF00534"/>
    </source>
</evidence>